<accession>A0A1R1X1N3</accession>
<evidence type="ECO:0000256" key="1">
    <source>
        <dbReference type="ARBA" id="ARBA00004245"/>
    </source>
</evidence>
<keyword evidence="10" id="KW-0206">Cytoskeleton</keyword>
<dbReference type="SUPFAM" id="SSF52540">
    <property type="entry name" value="P-loop containing nucleoside triphosphate hydrolases"/>
    <property type="match status" value="1"/>
</dbReference>
<keyword evidence="3" id="KW-0813">Transport</keyword>
<evidence type="ECO:0000256" key="2">
    <source>
        <dbReference type="ARBA" id="ARBA00006831"/>
    </source>
</evidence>
<evidence type="ECO:0000256" key="6">
    <source>
        <dbReference type="ARBA" id="ARBA00022741"/>
    </source>
</evidence>
<protein>
    <submittedName>
        <fullName evidence="12">Cytoplasmic dynein 1 light intermediate chain 1</fullName>
    </submittedName>
</protein>
<keyword evidence="5" id="KW-0493">Microtubule</keyword>
<dbReference type="GO" id="GO:0005524">
    <property type="term" value="F:ATP binding"/>
    <property type="evidence" value="ECO:0007669"/>
    <property type="project" value="UniProtKB-KW"/>
</dbReference>
<evidence type="ECO:0000256" key="8">
    <source>
        <dbReference type="ARBA" id="ARBA00023017"/>
    </source>
</evidence>
<keyword evidence="4" id="KW-0963">Cytoplasm</keyword>
<evidence type="ECO:0000313" key="12">
    <source>
        <dbReference type="EMBL" id="OMJ08524.1"/>
    </source>
</evidence>
<evidence type="ECO:0000256" key="10">
    <source>
        <dbReference type="ARBA" id="ARBA00023212"/>
    </source>
</evidence>
<dbReference type="GO" id="GO:0000226">
    <property type="term" value="P:microtubule cytoskeleton organization"/>
    <property type="evidence" value="ECO:0007669"/>
    <property type="project" value="TreeGrafter"/>
</dbReference>
<feature type="compositionally biased region" description="Polar residues" evidence="11">
    <location>
        <begin position="435"/>
        <end position="459"/>
    </location>
</feature>
<organism evidence="12 13">
    <name type="scientific">Smittium culicis</name>
    <dbReference type="NCBI Taxonomy" id="133412"/>
    <lineage>
        <taxon>Eukaryota</taxon>
        <taxon>Fungi</taxon>
        <taxon>Fungi incertae sedis</taxon>
        <taxon>Zoopagomycota</taxon>
        <taxon>Kickxellomycotina</taxon>
        <taxon>Harpellomycetes</taxon>
        <taxon>Harpellales</taxon>
        <taxon>Legeriomycetaceae</taxon>
        <taxon>Smittium</taxon>
    </lineage>
</organism>
<dbReference type="Proteomes" id="UP000187429">
    <property type="component" value="Unassembled WGS sequence"/>
</dbReference>
<evidence type="ECO:0000256" key="11">
    <source>
        <dbReference type="SAM" id="MobiDB-lite"/>
    </source>
</evidence>
<comment type="caution">
    <text evidence="12">The sequence shown here is derived from an EMBL/GenBank/DDBJ whole genome shotgun (WGS) entry which is preliminary data.</text>
</comment>
<gene>
    <name evidence="12" type="ORF">AYI69_g11031</name>
</gene>
<dbReference type="PANTHER" id="PTHR12688">
    <property type="entry name" value="DYNEIN LIGHT INTERMEDIATE CHAIN"/>
    <property type="match status" value="1"/>
</dbReference>
<comment type="subcellular location">
    <subcellularLocation>
        <location evidence="1">Cytoplasm</location>
        <location evidence="1">Cytoskeleton</location>
    </subcellularLocation>
</comment>
<feature type="region of interest" description="Disordered" evidence="11">
    <location>
        <begin position="432"/>
        <end position="463"/>
    </location>
</feature>
<comment type="similarity">
    <text evidence="2">Belongs to the dynein light intermediate chain family.</text>
</comment>
<sequence length="616" mass="68420">MVPPKSKPQNGTTTPAPNLWSKVLADAASKKSIKPKNLIIMGDENSGKSSLVAQFLKFSQTPGVGNGLDGKNTTAQSQKIDKFSDLESLHELMEAGKNDFSLSYVSTDILDEDNEVERHLQLYSDPDNFVPKTPTHQNQSQGAIDNSSEVLLPLESGTLDLNFGIPIIIVCTKSDAMAQLERESMFNEEIFDYIQQTLRSICLQLGAALFYTSQASPMTFSELRHYTIHRLLSRNIKKTTFSNETLTNQSFKPNKDDADTEMQILDSDDTNPQVNNSLEMDEDHVAYNYPFRLSAQVLERDTVRVPSGWDTKAKINFLRDGFDVDLCLASFSIDSDRYDLDRIVREAQKNADSHSSHNYSAESTNSLSEKISLLDTFKKAIGATNYHSKSNFNNMGLEGHSIELTSLTSYENEQEFLSRLYADQIERASAEESIDTSTRLSRNPSQQIQNSSGYQASQSRYKDSENSLSTAVIPIVTSDSPSDIQDKLFISTENPEYSNQTLGTPIMSYSPNLSASPSVTSLSTFNLDKLSNTNITKNSSSLNFSKFSSSRNTKVEIDPTKNTMKESEPLEKPKGEKDVAFDSAKLNSFFSTLMKKKPNANTSTTPNNGLNPSPSK</sequence>
<feature type="compositionally biased region" description="Polar residues" evidence="11">
    <location>
        <begin position="599"/>
        <end position="616"/>
    </location>
</feature>
<evidence type="ECO:0000256" key="9">
    <source>
        <dbReference type="ARBA" id="ARBA00023175"/>
    </source>
</evidence>
<feature type="region of interest" description="Disordered" evidence="11">
    <location>
        <begin position="594"/>
        <end position="616"/>
    </location>
</feature>
<dbReference type="GO" id="GO:0005874">
    <property type="term" value="C:microtubule"/>
    <property type="evidence" value="ECO:0007669"/>
    <property type="project" value="UniProtKB-KW"/>
</dbReference>
<keyword evidence="13" id="KW-1185">Reference proteome</keyword>
<keyword evidence="7" id="KW-0067">ATP-binding</keyword>
<proteinExistence type="inferred from homology"/>
<dbReference type="GO" id="GO:0005868">
    <property type="term" value="C:cytoplasmic dynein complex"/>
    <property type="evidence" value="ECO:0007669"/>
    <property type="project" value="InterPro"/>
</dbReference>
<dbReference type="AlphaFoldDB" id="A0A1R1X1N3"/>
<keyword evidence="6" id="KW-0547">Nucleotide-binding</keyword>
<dbReference type="GO" id="GO:0007018">
    <property type="term" value="P:microtubule-based movement"/>
    <property type="evidence" value="ECO:0007669"/>
    <property type="project" value="InterPro"/>
</dbReference>
<name>A0A1R1X1N3_9FUNG</name>
<dbReference type="OrthoDB" id="27603at2759"/>
<evidence type="ECO:0000256" key="7">
    <source>
        <dbReference type="ARBA" id="ARBA00022840"/>
    </source>
</evidence>
<dbReference type="InterPro" id="IPR008467">
    <property type="entry name" value="Dynein1_light_intermed_chain"/>
</dbReference>
<dbReference type="Pfam" id="PF05783">
    <property type="entry name" value="DLIC"/>
    <property type="match status" value="3"/>
</dbReference>
<dbReference type="PANTHER" id="PTHR12688:SF0">
    <property type="entry name" value="DYNEIN LIGHT INTERMEDIATE CHAIN"/>
    <property type="match status" value="1"/>
</dbReference>
<dbReference type="InterPro" id="IPR022780">
    <property type="entry name" value="Dynein_light_int_chain"/>
</dbReference>
<evidence type="ECO:0000313" key="13">
    <source>
        <dbReference type="Proteomes" id="UP000187429"/>
    </source>
</evidence>
<dbReference type="GO" id="GO:0045504">
    <property type="term" value="F:dynein heavy chain binding"/>
    <property type="evidence" value="ECO:0007669"/>
    <property type="project" value="TreeGrafter"/>
</dbReference>
<evidence type="ECO:0000256" key="4">
    <source>
        <dbReference type="ARBA" id="ARBA00022490"/>
    </source>
</evidence>
<reference evidence="13" key="1">
    <citation type="submission" date="2017-01" db="EMBL/GenBank/DDBJ databases">
        <authorList>
            <person name="Wang Y."/>
            <person name="White M."/>
            <person name="Kvist S."/>
            <person name="Moncalvo J.-M."/>
        </authorList>
    </citation>
    <scope>NUCLEOTIDE SEQUENCE [LARGE SCALE GENOMIC DNA]</scope>
    <source>
        <strain evidence="13">ID-206-W2</strain>
    </source>
</reference>
<dbReference type="EMBL" id="LSSM01007371">
    <property type="protein sequence ID" value="OMJ08524.1"/>
    <property type="molecule type" value="Genomic_DNA"/>
</dbReference>
<dbReference type="InterPro" id="IPR027417">
    <property type="entry name" value="P-loop_NTPase"/>
</dbReference>
<evidence type="ECO:0000256" key="5">
    <source>
        <dbReference type="ARBA" id="ARBA00022701"/>
    </source>
</evidence>
<keyword evidence="9" id="KW-0505">Motor protein</keyword>
<keyword evidence="8" id="KW-0243">Dynein</keyword>
<evidence type="ECO:0000256" key="3">
    <source>
        <dbReference type="ARBA" id="ARBA00022448"/>
    </source>
</evidence>